<dbReference type="EC" id="3.6.5.2" evidence="2"/>
<dbReference type="EMBL" id="KB306857">
    <property type="protein sequence ID" value="ELT99407.1"/>
    <property type="molecule type" value="Genomic_DNA"/>
</dbReference>
<dbReference type="OrthoDB" id="18798at2759"/>
<evidence type="ECO:0000256" key="4">
    <source>
        <dbReference type="ARBA" id="ARBA00048098"/>
    </source>
</evidence>
<dbReference type="PANTHER" id="PTHR45704">
    <property type="entry name" value="RAS-LIKE FAMILY MEMBER 11"/>
    <property type="match status" value="1"/>
</dbReference>
<dbReference type="STRING" id="283909.R7U0N0"/>
<name>R7U0N0_CAPTE</name>
<dbReference type="EMBL" id="AMQN01010036">
    <property type="status" value="NOT_ANNOTATED_CDS"/>
    <property type="molecule type" value="Genomic_DNA"/>
</dbReference>
<evidence type="ECO:0000313" key="5">
    <source>
        <dbReference type="EMBL" id="ELT99407.1"/>
    </source>
</evidence>
<evidence type="ECO:0000256" key="1">
    <source>
        <dbReference type="ARBA" id="ARBA00008344"/>
    </source>
</evidence>
<dbReference type="NCBIfam" id="TIGR00231">
    <property type="entry name" value="small_GTP"/>
    <property type="match status" value="1"/>
</dbReference>
<comment type="similarity">
    <text evidence="1">Belongs to the small GTPase superfamily. Ras family.</text>
</comment>
<dbReference type="InterPro" id="IPR027417">
    <property type="entry name" value="P-loop_NTPase"/>
</dbReference>
<dbReference type="SMART" id="SM00173">
    <property type="entry name" value="RAS"/>
    <property type="match status" value="1"/>
</dbReference>
<dbReference type="PRINTS" id="PR00449">
    <property type="entry name" value="RASTRNSFRMNG"/>
</dbReference>
<dbReference type="AlphaFoldDB" id="R7U0N0"/>
<feature type="non-terminal residue" evidence="5">
    <location>
        <position position="1"/>
    </location>
</feature>
<protein>
    <recommendedName>
        <fullName evidence="2">small monomeric GTPase</fullName>
        <ecNumber evidence="2">3.6.5.2</ecNumber>
    </recommendedName>
</protein>
<dbReference type="GO" id="GO:0005525">
    <property type="term" value="F:GTP binding"/>
    <property type="evidence" value="ECO:0007669"/>
    <property type="project" value="InterPro"/>
</dbReference>
<dbReference type="EnsemblMetazoa" id="CapteT26009">
    <property type="protein sequence ID" value="CapteP26009"/>
    <property type="gene ID" value="CapteG26009"/>
</dbReference>
<reference evidence="5 7" key="2">
    <citation type="journal article" date="2013" name="Nature">
        <title>Insights into bilaterian evolution from three spiralian genomes.</title>
        <authorList>
            <person name="Simakov O."/>
            <person name="Marletaz F."/>
            <person name="Cho S.J."/>
            <person name="Edsinger-Gonzales E."/>
            <person name="Havlak P."/>
            <person name="Hellsten U."/>
            <person name="Kuo D.H."/>
            <person name="Larsson T."/>
            <person name="Lv J."/>
            <person name="Arendt D."/>
            <person name="Savage R."/>
            <person name="Osoegawa K."/>
            <person name="de Jong P."/>
            <person name="Grimwood J."/>
            <person name="Chapman J.A."/>
            <person name="Shapiro H."/>
            <person name="Aerts A."/>
            <person name="Otillar R.P."/>
            <person name="Terry A.Y."/>
            <person name="Boore J.L."/>
            <person name="Grigoriev I.V."/>
            <person name="Lindberg D.R."/>
            <person name="Seaver E.C."/>
            <person name="Weisblat D.A."/>
            <person name="Putnam N.H."/>
            <person name="Rokhsar D.S."/>
        </authorList>
    </citation>
    <scope>NUCLEOTIDE SEQUENCE</scope>
    <source>
        <strain evidence="5 7">I ESC-2004</strain>
    </source>
</reference>
<dbReference type="Pfam" id="PF00071">
    <property type="entry name" value="Ras"/>
    <property type="match status" value="1"/>
</dbReference>
<keyword evidence="7" id="KW-1185">Reference proteome</keyword>
<dbReference type="InterPro" id="IPR001806">
    <property type="entry name" value="Small_GTPase"/>
</dbReference>
<dbReference type="Gene3D" id="3.40.50.300">
    <property type="entry name" value="P-loop containing nucleotide triphosphate hydrolases"/>
    <property type="match status" value="1"/>
</dbReference>
<dbReference type="InterPro" id="IPR005225">
    <property type="entry name" value="Small_GTP-bd"/>
</dbReference>
<feature type="non-terminal residue" evidence="5">
    <location>
        <position position="192"/>
    </location>
</feature>
<evidence type="ECO:0000313" key="6">
    <source>
        <dbReference type="EnsemblMetazoa" id="CapteP26009"/>
    </source>
</evidence>
<comment type="catalytic activity">
    <reaction evidence="4">
        <text>GTP + H2O = GDP + phosphate + H(+)</text>
        <dbReference type="Rhea" id="RHEA:19669"/>
        <dbReference type="ChEBI" id="CHEBI:15377"/>
        <dbReference type="ChEBI" id="CHEBI:15378"/>
        <dbReference type="ChEBI" id="CHEBI:37565"/>
        <dbReference type="ChEBI" id="CHEBI:43474"/>
        <dbReference type="ChEBI" id="CHEBI:58189"/>
        <dbReference type="EC" id="3.6.5.2"/>
    </reaction>
</comment>
<dbReference type="SMART" id="SM00174">
    <property type="entry name" value="RHO"/>
    <property type="match status" value="1"/>
</dbReference>
<keyword evidence="3" id="KW-0378">Hydrolase</keyword>
<proteinExistence type="inferred from homology"/>
<reference evidence="7" key="1">
    <citation type="submission" date="2012-12" db="EMBL/GenBank/DDBJ databases">
        <authorList>
            <person name="Hellsten U."/>
            <person name="Grimwood J."/>
            <person name="Chapman J.A."/>
            <person name="Shapiro H."/>
            <person name="Aerts A."/>
            <person name="Otillar R.P."/>
            <person name="Terry A.Y."/>
            <person name="Boore J.L."/>
            <person name="Simakov O."/>
            <person name="Marletaz F."/>
            <person name="Cho S.-J."/>
            <person name="Edsinger-Gonzales E."/>
            <person name="Havlak P."/>
            <person name="Kuo D.-H."/>
            <person name="Larsson T."/>
            <person name="Lv J."/>
            <person name="Arendt D."/>
            <person name="Savage R."/>
            <person name="Osoegawa K."/>
            <person name="de Jong P."/>
            <person name="Lindberg D.R."/>
            <person name="Seaver E.C."/>
            <person name="Weisblat D.A."/>
            <person name="Putnam N.H."/>
            <person name="Grigoriev I.V."/>
            <person name="Rokhsar D.S."/>
        </authorList>
    </citation>
    <scope>NUCLEOTIDE SEQUENCE</scope>
    <source>
        <strain evidence="7">I ESC-2004</strain>
    </source>
</reference>
<dbReference type="SUPFAM" id="SSF52540">
    <property type="entry name" value="P-loop containing nucleoside triphosphate hydrolases"/>
    <property type="match status" value="1"/>
</dbReference>
<sequence length="192" mass="22074">KGRPFKVLVLGQPSVGKTALSVRFVTRRFIGDYDPTLERRYQCQRKIERDCVTFDVFDTAGQMSFDDDDLLREKVRWADAFVLVYSINDRCSLEECTRLKFLISHLASKRSQRLSLCDQGCGGMTIALVGNKSDLESERMISASEGLERSQHLGCSVFFDLSVRESYQDASKVFENLYLALKRRSRSPRKHR</sequence>
<evidence type="ECO:0000256" key="3">
    <source>
        <dbReference type="ARBA" id="ARBA00022801"/>
    </source>
</evidence>
<dbReference type="OMA" id="WEETAGV"/>
<gene>
    <name evidence="5" type="ORF">CAPTEDRAFT_26009</name>
</gene>
<dbReference type="InterPro" id="IPR051065">
    <property type="entry name" value="Ras-related_GTPase"/>
</dbReference>
<organism evidence="5">
    <name type="scientific">Capitella teleta</name>
    <name type="common">Polychaete worm</name>
    <dbReference type="NCBI Taxonomy" id="283909"/>
    <lineage>
        <taxon>Eukaryota</taxon>
        <taxon>Metazoa</taxon>
        <taxon>Spiralia</taxon>
        <taxon>Lophotrochozoa</taxon>
        <taxon>Annelida</taxon>
        <taxon>Polychaeta</taxon>
        <taxon>Sedentaria</taxon>
        <taxon>Scolecida</taxon>
        <taxon>Capitellidae</taxon>
        <taxon>Capitella</taxon>
    </lineage>
</organism>
<evidence type="ECO:0000313" key="7">
    <source>
        <dbReference type="Proteomes" id="UP000014760"/>
    </source>
</evidence>
<reference evidence="6" key="3">
    <citation type="submission" date="2015-06" db="UniProtKB">
        <authorList>
            <consortium name="EnsemblMetazoa"/>
        </authorList>
    </citation>
    <scope>IDENTIFICATION</scope>
</reference>
<accession>R7U0N0</accession>
<dbReference type="GO" id="GO:0003925">
    <property type="term" value="F:G protein activity"/>
    <property type="evidence" value="ECO:0007669"/>
    <property type="project" value="UniProtKB-EC"/>
</dbReference>
<dbReference type="HOGENOM" id="CLU_041217_9_7_1"/>
<evidence type="ECO:0000256" key="2">
    <source>
        <dbReference type="ARBA" id="ARBA00011984"/>
    </source>
</evidence>
<dbReference type="PROSITE" id="PS51421">
    <property type="entry name" value="RAS"/>
    <property type="match status" value="1"/>
</dbReference>
<dbReference type="SMART" id="SM00175">
    <property type="entry name" value="RAB"/>
    <property type="match status" value="1"/>
</dbReference>
<dbReference type="PROSITE" id="PS51419">
    <property type="entry name" value="RAB"/>
    <property type="match status" value="1"/>
</dbReference>
<dbReference type="Proteomes" id="UP000014760">
    <property type="component" value="Unassembled WGS sequence"/>
</dbReference>